<dbReference type="OrthoDB" id="9810963at2"/>
<dbReference type="PROSITE" id="PS51371">
    <property type="entry name" value="CBS"/>
    <property type="match status" value="1"/>
</dbReference>
<evidence type="ECO:0000259" key="3">
    <source>
        <dbReference type="PROSITE" id="PS50042"/>
    </source>
</evidence>
<dbReference type="InterPro" id="IPR051257">
    <property type="entry name" value="Diverse_CBS-Domain"/>
</dbReference>
<accession>A0A497XQG7</accession>
<dbReference type="CDD" id="cd05401">
    <property type="entry name" value="NT_GlnE_GlnD_like"/>
    <property type="match status" value="1"/>
</dbReference>
<evidence type="ECO:0000256" key="1">
    <source>
        <dbReference type="ARBA" id="ARBA00023122"/>
    </source>
</evidence>
<dbReference type="GO" id="GO:0008773">
    <property type="term" value="F:[protein-PII] uridylyltransferase activity"/>
    <property type="evidence" value="ECO:0007669"/>
    <property type="project" value="InterPro"/>
</dbReference>
<dbReference type="SUPFAM" id="SSF54631">
    <property type="entry name" value="CBS-domain pair"/>
    <property type="match status" value="1"/>
</dbReference>
<dbReference type="PANTHER" id="PTHR43080">
    <property type="entry name" value="CBS DOMAIN-CONTAINING PROTEIN CBSX3, MITOCHONDRIAL"/>
    <property type="match status" value="1"/>
</dbReference>
<evidence type="ECO:0000313" key="6">
    <source>
        <dbReference type="Proteomes" id="UP000267841"/>
    </source>
</evidence>
<dbReference type="InterPro" id="IPR043519">
    <property type="entry name" value="NT_sf"/>
</dbReference>
<dbReference type="InterPro" id="IPR014710">
    <property type="entry name" value="RmlC-like_jellyroll"/>
</dbReference>
<organism evidence="5 6">
    <name type="scientific">Hydrogenivirga caldilitoris</name>
    <dbReference type="NCBI Taxonomy" id="246264"/>
    <lineage>
        <taxon>Bacteria</taxon>
        <taxon>Pseudomonadati</taxon>
        <taxon>Aquificota</taxon>
        <taxon>Aquificia</taxon>
        <taxon>Aquificales</taxon>
        <taxon>Aquificaceae</taxon>
        <taxon>Hydrogenivirga</taxon>
    </lineage>
</organism>
<dbReference type="InterPro" id="IPR000644">
    <property type="entry name" value="CBS_dom"/>
</dbReference>
<dbReference type="InterPro" id="IPR018821">
    <property type="entry name" value="DUF294_put_nucleoTrafse_sb-bd"/>
</dbReference>
<proteinExistence type="predicted"/>
<dbReference type="CDD" id="cd00038">
    <property type="entry name" value="CAP_ED"/>
    <property type="match status" value="1"/>
</dbReference>
<dbReference type="SMART" id="SM00116">
    <property type="entry name" value="CBS"/>
    <property type="match status" value="2"/>
</dbReference>
<sequence>MIHDVEQFLKEHYPFSRLPDSALGAISFHLIVRYYPSGEVIFEEGSKPLEYLYIVRKGAVSLEFDGREIDFLHEGDVFGYPSLLSGEPPTSTARVVQDAILYLLPKEIFLKLIEKYEEFELFFAKNLAKKLSATVKLVKTPVRDVGSLERFLTLRVKDIKVTPVPFLKGEENVLEAAKIMKEKNFSCVFVEGKETGIVTERDIIKRVVAEGRDPLETRLSEVMSYPVIHVDEESFLFEAIIEMANKNIRRIGVSSKGKLIGVLEDKDIIAYESKNLVVLIKEIEKARSVEDLRYVYSLIEDMVIDLFSEGLKVDYISRLISEINDKLMTRAVFLTIQELQMEPPVPFSVMVLGSEGRREQTLKTDQDNALIYDDTYPMLDVDVKEYFDRFGERYTAILIDIGFPPCPGNVMVANPEWRMGISEWERKLKSWLLKPEPEHTLKLGIFFDFRNAFGNKELVERLRRFVFKTLEGEDLFIAYMLLDAVRFKPPIGFMRRLVLETRGEHRGELDIKKGGVFPITQGVRALSLKGKVSETSTLGRIEKLRELSLLPSDLASDLREAYTFLQTLRLKNQIEKLREGKTPDNYVNPEKLSKLERDLLKDTLRIVEEFQSFIERRYTAHLPK</sequence>
<dbReference type="InterPro" id="IPR000595">
    <property type="entry name" value="cNMP-bd_dom"/>
</dbReference>
<dbReference type="InterPro" id="IPR046342">
    <property type="entry name" value="CBS_dom_sf"/>
</dbReference>
<dbReference type="Pfam" id="PF03445">
    <property type="entry name" value="DUF294"/>
    <property type="match status" value="1"/>
</dbReference>
<evidence type="ECO:0000259" key="4">
    <source>
        <dbReference type="PROSITE" id="PS51371"/>
    </source>
</evidence>
<comment type="caution">
    <text evidence="5">The sequence shown here is derived from an EMBL/GenBank/DDBJ whole genome shotgun (WGS) entry which is preliminary data.</text>
</comment>
<dbReference type="SUPFAM" id="SSF81301">
    <property type="entry name" value="Nucleotidyltransferase"/>
    <property type="match status" value="1"/>
</dbReference>
<feature type="domain" description="CBS" evidence="4">
    <location>
        <begin position="223"/>
        <end position="278"/>
    </location>
</feature>
<name>A0A497XQG7_9AQUI</name>
<dbReference type="Pfam" id="PF00027">
    <property type="entry name" value="cNMP_binding"/>
    <property type="match status" value="1"/>
</dbReference>
<feature type="domain" description="Cyclic nucleotide-binding" evidence="3">
    <location>
        <begin position="14"/>
        <end position="130"/>
    </location>
</feature>
<dbReference type="SMART" id="SM00100">
    <property type="entry name" value="cNMP"/>
    <property type="match status" value="1"/>
</dbReference>
<dbReference type="EMBL" id="RCCJ01000001">
    <property type="protein sequence ID" value="RLJ71236.1"/>
    <property type="molecule type" value="Genomic_DNA"/>
</dbReference>
<dbReference type="SUPFAM" id="SSF51206">
    <property type="entry name" value="cAMP-binding domain-like"/>
    <property type="match status" value="1"/>
</dbReference>
<dbReference type="AlphaFoldDB" id="A0A497XQG7"/>
<dbReference type="Pfam" id="PF00571">
    <property type="entry name" value="CBS"/>
    <property type="match status" value="2"/>
</dbReference>
<dbReference type="Gene3D" id="2.60.120.10">
    <property type="entry name" value="Jelly Rolls"/>
    <property type="match status" value="1"/>
</dbReference>
<dbReference type="InterPro" id="IPR018490">
    <property type="entry name" value="cNMP-bd_dom_sf"/>
</dbReference>
<protein>
    <submittedName>
        <fullName evidence="5">CBS domain-containing protein</fullName>
    </submittedName>
</protein>
<dbReference type="Proteomes" id="UP000267841">
    <property type="component" value="Unassembled WGS sequence"/>
</dbReference>
<dbReference type="Gene3D" id="3.10.580.10">
    <property type="entry name" value="CBS-domain"/>
    <property type="match status" value="1"/>
</dbReference>
<dbReference type="PROSITE" id="PS50042">
    <property type="entry name" value="CNMP_BINDING_3"/>
    <property type="match status" value="1"/>
</dbReference>
<evidence type="ECO:0000313" key="5">
    <source>
        <dbReference type="EMBL" id="RLJ71236.1"/>
    </source>
</evidence>
<dbReference type="RefSeq" id="WP_121012307.1">
    <property type="nucleotide sequence ID" value="NZ_RCCJ01000001.1"/>
</dbReference>
<keyword evidence="1 2" id="KW-0129">CBS domain</keyword>
<dbReference type="PANTHER" id="PTHR43080:SF2">
    <property type="entry name" value="CBS DOMAIN-CONTAINING PROTEIN"/>
    <property type="match status" value="1"/>
</dbReference>
<dbReference type="InterPro" id="IPR005105">
    <property type="entry name" value="GlnD_Uridyltrans_N"/>
</dbReference>
<reference evidence="5 6" key="1">
    <citation type="submission" date="2018-10" db="EMBL/GenBank/DDBJ databases">
        <title>Genomic Encyclopedia of Archaeal and Bacterial Type Strains, Phase II (KMG-II): from individual species to whole genera.</title>
        <authorList>
            <person name="Goeker M."/>
        </authorList>
    </citation>
    <scope>NUCLEOTIDE SEQUENCE [LARGE SCALE GENOMIC DNA]</scope>
    <source>
        <strain evidence="5 6">DSM 16510</strain>
    </source>
</reference>
<keyword evidence="6" id="KW-1185">Reference proteome</keyword>
<dbReference type="Pfam" id="PF10335">
    <property type="entry name" value="DUF294_C"/>
    <property type="match status" value="1"/>
</dbReference>
<evidence type="ECO:0000256" key="2">
    <source>
        <dbReference type="PROSITE-ProRule" id="PRU00703"/>
    </source>
</evidence>
<gene>
    <name evidence="5" type="ORF">BCF55_1535</name>
</gene>